<dbReference type="SUPFAM" id="SSF49265">
    <property type="entry name" value="Fibronectin type III"/>
    <property type="match status" value="1"/>
</dbReference>
<feature type="chain" id="PRO_5003686641" evidence="3">
    <location>
        <begin position="19"/>
        <end position="1335"/>
    </location>
</feature>
<dbReference type="InterPro" id="IPR013783">
    <property type="entry name" value="Ig-like_fold"/>
</dbReference>
<keyword evidence="6" id="KW-1185">Reference proteome</keyword>
<evidence type="ECO:0000259" key="4">
    <source>
        <dbReference type="SMART" id="SM00060"/>
    </source>
</evidence>
<organism evidence="5 6">
    <name type="scientific">Turneriella parva (strain ATCC BAA-1111 / DSM 21527 / NCTC 11395 / H)</name>
    <name type="common">Leptospira parva</name>
    <dbReference type="NCBI Taxonomy" id="869212"/>
    <lineage>
        <taxon>Bacteria</taxon>
        <taxon>Pseudomonadati</taxon>
        <taxon>Spirochaetota</taxon>
        <taxon>Spirochaetia</taxon>
        <taxon>Leptospirales</taxon>
        <taxon>Leptospiraceae</taxon>
        <taxon>Turneriella</taxon>
    </lineage>
</organism>
<feature type="domain" description="Fibronectin type-III" evidence="4">
    <location>
        <begin position="164"/>
        <end position="252"/>
    </location>
</feature>
<evidence type="ECO:0000256" key="2">
    <source>
        <dbReference type="SAM" id="MobiDB-lite"/>
    </source>
</evidence>
<proteinExistence type="predicted"/>
<dbReference type="InterPro" id="IPR014755">
    <property type="entry name" value="Cu-Rt/internalin_Ig-like"/>
</dbReference>
<dbReference type="HOGENOM" id="CLU_258772_0_0_12"/>
<feature type="signal peptide" evidence="3">
    <location>
        <begin position="1"/>
        <end position="18"/>
    </location>
</feature>
<dbReference type="InterPro" id="IPR003961">
    <property type="entry name" value="FN3_dom"/>
</dbReference>
<gene>
    <name evidence="5" type="ordered locus">Turpa_3253</name>
</gene>
<dbReference type="OrthoDB" id="343463at2"/>
<accession>I4B9D5</accession>
<dbReference type="STRING" id="869212.Turpa_3253"/>
<name>I4B9D5_TURPD</name>
<dbReference type="KEGG" id="tpx:Turpa_3253"/>
<reference evidence="5 6" key="1">
    <citation type="submission" date="2012-06" db="EMBL/GenBank/DDBJ databases">
        <title>The complete chromosome of genome of Turneriella parva DSM 21527.</title>
        <authorList>
            <consortium name="US DOE Joint Genome Institute (JGI-PGF)"/>
            <person name="Lucas S."/>
            <person name="Han J."/>
            <person name="Lapidus A."/>
            <person name="Bruce D."/>
            <person name="Goodwin L."/>
            <person name="Pitluck S."/>
            <person name="Peters L."/>
            <person name="Kyrpides N."/>
            <person name="Mavromatis K."/>
            <person name="Ivanova N."/>
            <person name="Mikhailova N."/>
            <person name="Chertkov O."/>
            <person name="Detter J.C."/>
            <person name="Tapia R."/>
            <person name="Han C."/>
            <person name="Land M."/>
            <person name="Hauser L."/>
            <person name="Markowitz V."/>
            <person name="Cheng J.-F."/>
            <person name="Hugenholtz P."/>
            <person name="Woyke T."/>
            <person name="Wu D."/>
            <person name="Gronow S."/>
            <person name="Wellnitz S."/>
            <person name="Brambilla E."/>
            <person name="Klenk H.-P."/>
            <person name="Eisen J.A."/>
        </authorList>
    </citation>
    <scope>NUCLEOTIDE SEQUENCE [LARGE SCALE GENOMIC DNA]</scope>
    <source>
        <strain evidence="6">ATCC BAA-1111 / DSM 21527 / NCTC 11395 / H</strain>
    </source>
</reference>
<dbReference type="Proteomes" id="UP000006048">
    <property type="component" value="Chromosome"/>
</dbReference>
<dbReference type="Pfam" id="PF13205">
    <property type="entry name" value="Big_5"/>
    <property type="match status" value="3"/>
</dbReference>
<evidence type="ECO:0000313" key="6">
    <source>
        <dbReference type="Proteomes" id="UP000006048"/>
    </source>
</evidence>
<evidence type="ECO:0000256" key="3">
    <source>
        <dbReference type="SAM" id="SignalP"/>
    </source>
</evidence>
<dbReference type="EMBL" id="CP002959">
    <property type="protein sequence ID" value="AFM13892.1"/>
    <property type="molecule type" value="Genomic_DNA"/>
</dbReference>
<feature type="compositionally biased region" description="Polar residues" evidence="2">
    <location>
        <begin position="664"/>
        <end position="679"/>
    </location>
</feature>
<feature type="domain" description="Fibronectin type-III" evidence="4">
    <location>
        <begin position="933"/>
        <end position="1009"/>
    </location>
</feature>
<dbReference type="InterPro" id="IPR036116">
    <property type="entry name" value="FN3_sf"/>
</dbReference>
<feature type="region of interest" description="Disordered" evidence="2">
    <location>
        <begin position="657"/>
        <end position="679"/>
    </location>
</feature>
<dbReference type="InterPro" id="IPR032812">
    <property type="entry name" value="SbsA_Ig"/>
</dbReference>
<evidence type="ECO:0000313" key="5">
    <source>
        <dbReference type="EMBL" id="AFM13892.1"/>
    </source>
</evidence>
<dbReference type="RefSeq" id="WP_014804392.1">
    <property type="nucleotide sequence ID" value="NC_018020.1"/>
</dbReference>
<dbReference type="Gene3D" id="2.60.40.10">
    <property type="entry name" value="Immunoglobulins"/>
    <property type="match status" value="2"/>
</dbReference>
<keyword evidence="1 3" id="KW-0732">Signal</keyword>
<sequence length="1335" mass="134341">MKKLRHNLAMVLVIALFAAYCGGRTDNANNAESGITGSGIVNTPSNDTTSPTVSSYSPVNGGTLAANAVLISVTFSEPMNVANVTTSSFHVKNGNNCTGTQLTSAAPVASNSNQTFTITLNASQLIATQQYSTCVTGAITDVAGNALTAALVSWTASAVDNTPPANVTGFTVQPALGRLVLSWTNPADSDFAGVRILRKTTNDITDQSDATATVACSGNLATPQATCNDTGLTDGTTYYYKIFTYDAVPNYNSGVNGSGTPACGTIEDIKTQQGSPTTNNTRYSLSACTLPQVTVTSVHRDGSNMGFNIQQTQSGAGIFVFTGSVNPTTTLNLTPGDRITFAGAVWANLCVASFNQQLQIVKKTAGSICDGSINGFVSEPFTAGDFTEGSANANYLANLGTTVSGNVTFSTDFVNGADGRLYVFTTPVTITGALASGVYPASFGGSTTINVTNTALAASLLANGIVFTPGRAVMGRFSNNLELRIYGTGAGGTTNYDGVTSGGGENGFGIKNLTYTVAPTISFFSPANGGGFNTASTQVSVGFDQAITTATVTSTSFKVVAGTDCAAAALATTGGITNSNAQKTFTLTLTGGQLVDGNQYTTCVTTAVQNTSSLALATASSASWRASTQTSNFANFESWATANQPTGWVYGTPPSGGGGVTGSASTNITQDTTSPVEGTRGANITTAATSANGNVLSYATNATPLAGTCSRLSLKVRGTSTGRSFAIQLQTAGGTAANYCSIGNDQLATSISTATTIEPASASYTQTDINTGGAWMTAVCRIDNLAGGSMDTFRIRWGNPAAYNLTFDDIQFLDNANNPCVPIDTAPPTVSTVVPASAATGIAFAPSASVTFNKAMNVASVNGAYTVKETNCSGTTVSTGTPTASGGNTIFTYALTTLKPLTTYAHCVTTGATSSAGTALAADYSATWTTTALTEPTGVTATPSNTQVSIAFTVGNGNGGVKIVGQTGSSPADCTGTALYTGSTSPYVHTGLTNGTQYYYRVCSTHNTGAYLSTGVTATATPSDAFNVNSAVSTGNTTATVTFSAAPNQAEAETPGNYEVVLAASSCGTGAVVAVSAASRAGSVVTLTTAAQTASTSYKVCVSGVTRSSDGALLATSPGVATFTGTGAGPTPIAADTDITYFGFATAASPPTSVQAPCATSGFSTANQASAVTGINSISSLTASGITLGCVLGVSAAQALPAASTAGNFSAGVTALDGTVGPTVKYLQFVVDISAGYSLKLKTFRAAVRVSGTGPGNLSLYYSVDGYASAIGSISSIANTNFNQWTSDLSAVPTIDGPATVTFRVAPTNTTSQAGGTIASTGVLRLDELKIISGP</sequence>
<evidence type="ECO:0000256" key="1">
    <source>
        <dbReference type="ARBA" id="ARBA00022729"/>
    </source>
</evidence>
<dbReference type="Gene3D" id="2.60.40.1220">
    <property type="match status" value="2"/>
</dbReference>
<protein>
    <submittedName>
        <fullName evidence="5">Fibronectin type III domain protein</fullName>
    </submittedName>
</protein>
<dbReference type="SMART" id="SM00060">
    <property type="entry name" value="FN3"/>
    <property type="match status" value="2"/>
</dbReference>